<dbReference type="Proteomes" id="UP000789831">
    <property type="component" value="Unassembled WGS sequence"/>
</dbReference>
<evidence type="ECO:0000256" key="1">
    <source>
        <dbReference type="SAM" id="MobiDB-lite"/>
    </source>
</evidence>
<proteinExistence type="predicted"/>
<name>A0A9N8Z282_9GLOM</name>
<evidence type="ECO:0000313" key="3">
    <source>
        <dbReference type="Proteomes" id="UP000789831"/>
    </source>
</evidence>
<sequence>MNRGGEYCRDETDDSSFHPVCSRRSENVAAGGMRGNASSGLELKSLNNVTSISKEEVQKFLGNIRTIGRDLRR</sequence>
<protein>
    <submittedName>
        <fullName evidence="2">961_t:CDS:1</fullName>
    </submittedName>
</protein>
<feature type="compositionally biased region" description="Basic and acidic residues" evidence="1">
    <location>
        <begin position="1"/>
        <end position="10"/>
    </location>
</feature>
<comment type="caution">
    <text evidence="2">The sequence shown here is derived from an EMBL/GenBank/DDBJ whole genome shotgun (WGS) entry which is preliminary data.</text>
</comment>
<evidence type="ECO:0000313" key="2">
    <source>
        <dbReference type="EMBL" id="CAG8471404.1"/>
    </source>
</evidence>
<keyword evidence="3" id="KW-1185">Reference proteome</keyword>
<dbReference type="AlphaFoldDB" id="A0A9N8Z282"/>
<dbReference type="EMBL" id="CAJVPL010000241">
    <property type="protein sequence ID" value="CAG8471404.1"/>
    <property type="molecule type" value="Genomic_DNA"/>
</dbReference>
<accession>A0A9N8Z282</accession>
<reference evidence="2" key="1">
    <citation type="submission" date="2021-06" db="EMBL/GenBank/DDBJ databases">
        <authorList>
            <person name="Kallberg Y."/>
            <person name="Tangrot J."/>
            <person name="Rosling A."/>
        </authorList>
    </citation>
    <scope>NUCLEOTIDE SEQUENCE</scope>
    <source>
        <strain evidence="2">MT106</strain>
    </source>
</reference>
<feature type="region of interest" description="Disordered" evidence="1">
    <location>
        <begin position="1"/>
        <end position="20"/>
    </location>
</feature>
<organism evidence="2 3">
    <name type="scientific">Ambispora gerdemannii</name>
    <dbReference type="NCBI Taxonomy" id="144530"/>
    <lineage>
        <taxon>Eukaryota</taxon>
        <taxon>Fungi</taxon>
        <taxon>Fungi incertae sedis</taxon>
        <taxon>Mucoromycota</taxon>
        <taxon>Glomeromycotina</taxon>
        <taxon>Glomeromycetes</taxon>
        <taxon>Archaeosporales</taxon>
        <taxon>Ambisporaceae</taxon>
        <taxon>Ambispora</taxon>
    </lineage>
</organism>
<gene>
    <name evidence="2" type="ORF">AGERDE_LOCUS2758</name>
</gene>